<evidence type="ECO:0000256" key="1">
    <source>
        <dbReference type="SAM" id="Coils"/>
    </source>
</evidence>
<organism evidence="2 3">
    <name type="scientific">Orchesella dallaii</name>
    <dbReference type="NCBI Taxonomy" id="48710"/>
    <lineage>
        <taxon>Eukaryota</taxon>
        <taxon>Metazoa</taxon>
        <taxon>Ecdysozoa</taxon>
        <taxon>Arthropoda</taxon>
        <taxon>Hexapoda</taxon>
        <taxon>Collembola</taxon>
        <taxon>Entomobryomorpha</taxon>
        <taxon>Entomobryoidea</taxon>
        <taxon>Orchesellidae</taxon>
        <taxon>Orchesellinae</taxon>
        <taxon>Orchesella</taxon>
    </lineage>
</organism>
<keyword evidence="1" id="KW-0175">Coiled coil</keyword>
<evidence type="ECO:0000313" key="3">
    <source>
        <dbReference type="Proteomes" id="UP001642540"/>
    </source>
</evidence>
<gene>
    <name evidence="2" type="ORF">ODALV1_LOCUS17760</name>
</gene>
<keyword evidence="3" id="KW-1185">Reference proteome</keyword>
<proteinExistence type="predicted"/>
<comment type="caution">
    <text evidence="2">The sequence shown here is derived from an EMBL/GenBank/DDBJ whole genome shotgun (WGS) entry which is preliminary data.</text>
</comment>
<name>A0ABP1R1M1_9HEXA</name>
<feature type="coiled-coil region" evidence="1">
    <location>
        <begin position="71"/>
        <end position="98"/>
    </location>
</feature>
<dbReference type="Proteomes" id="UP001642540">
    <property type="component" value="Unassembled WGS sequence"/>
</dbReference>
<protein>
    <submittedName>
        <fullName evidence="2">Uncharacterized protein</fullName>
    </submittedName>
</protein>
<dbReference type="EMBL" id="CAXLJM020000054">
    <property type="protein sequence ID" value="CAL8117573.1"/>
    <property type="molecule type" value="Genomic_DNA"/>
</dbReference>
<sequence length="141" mass="16073">MEKATCSLCFSLQFGALEYDKAFLYTITKMYRQRDIVQNIHAELTLQQEMQKRKSSQMQLEKENAARMKFVAALLIQINALEKESVSLKQQISELELAGLENFGPTVVGRYLSAQQRFENYNTQLSGYRSNGHLNAASAIL</sequence>
<evidence type="ECO:0000313" key="2">
    <source>
        <dbReference type="EMBL" id="CAL8117573.1"/>
    </source>
</evidence>
<accession>A0ABP1R1M1</accession>
<reference evidence="2 3" key="1">
    <citation type="submission" date="2024-08" db="EMBL/GenBank/DDBJ databases">
        <authorList>
            <person name="Cucini C."/>
            <person name="Frati F."/>
        </authorList>
    </citation>
    <scope>NUCLEOTIDE SEQUENCE [LARGE SCALE GENOMIC DNA]</scope>
</reference>